<dbReference type="Proteomes" id="UP000824540">
    <property type="component" value="Unassembled WGS sequence"/>
</dbReference>
<feature type="region of interest" description="Disordered" evidence="1">
    <location>
        <begin position="640"/>
        <end position="665"/>
    </location>
</feature>
<dbReference type="PANTHER" id="PTHR16156">
    <property type="entry name" value="AFTIPHILIN A-RELATED"/>
    <property type="match status" value="1"/>
</dbReference>
<evidence type="ECO:0000256" key="1">
    <source>
        <dbReference type="SAM" id="MobiDB-lite"/>
    </source>
</evidence>
<keyword evidence="4" id="KW-1185">Reference proteome</keyword>
<name>A0A8T2NXX9_9TELE</name>
<dbReference type="EMBL" id="JAFBMS010000020">
    <property type="protein sequence ID" value="KAG9344200.1"/>
    <property type="molecule type" value="Genomic_DNA"/>
</dbReference>
<reference evidence="3" key="1">
    <citation type="thesis" date="2021" institute="BYU ScholarsArchive" country="Provo, UT, USA">
        <title>Applications of and Algorithms for Genome Assembly and Genomic Analyses with an Emphasis on Marine Teleosts.</title>
        <authorList>
            <person name="Pickett B.D."/>
        </authorList>
    </citation>
    <scope>NUCLEOTIDE SEQUENCE</scope>
    <source>
        <strain evidence="3">HI-2016</strain>
    </source>
</reference>
<feature type="region of interest" description="Disordered" evidence="1">
    <location>
        <begin position="162"/>
        <end position="208"/>
    </location>
</feature>
<dbReference type="Pfam" id="PF15045">
    <property type="entry name" value="Clathrin_bdg"/>
    <property type="match status" value="1"/>
</dbReference>
<evidence type="ECO:0000313" key="3">
    <source>
        <dbReference type="EMBL" id="KAG9344200.1"/>
    </source>
</evidence>
<gene>
    <name evidence="3" type="ORF">JZ751_010869</name>
</gene>
<dbReference type="AlphaFoldDB" id="A0A8T2NXX9"/>
<feature type="domain" description="Aftiphilin clathrin-binding box" evidence="2">
    <location>
        <begin position="579"/>
        <end position="619"/>
    </location>
</feature>
<dbReference type="GO" id="GO:0030276">
    <property type="term" value="F:clathrin binding"/>
    <property type="evidence" value="ECO:0007669"/>
    <property type="project" value="InterPro"/>
</dbReference>
<evidence type="ECO:0000313" key="4">
    <source>
        <dbReference type="Proteomes" id="UP000824540"/>
    </source>
</evidence>
<dbReference type="InterPro" id="IPR029205">
    <property type="entry name" value="Clathrin-bd"/>
</dbReference>
<accession>A0A8T2NXX9</accession>
<feature type="region of interest" description="Disordered" evidence="1">
    <location>
        <begin position="403"/>
        <end position="444"/>
    </location>
</feature>
<feature type="compositionally biased region" description="Polar residues" evidence="1">
    <location>
        <begin position="283"/>
        <end position="296"/>
    </location>
</feature>
<dbReference type="GO" id="GO:0030121">
    <property type="term" value="C:AP-1 adaptor complex"/>
    <property type="evidence" value="ECO:0007669"/>
    <property type="project" value="TreeGrafter"/>
</dbReference>
<protein>
    <recommendedName>
        <fullName evidence="2">Aftiphilin clathrin-binding box domain-containing protein</fullName>
    </recommendedName>
</protein>
<sequence length="665" mass="71867">MEETFLKYVNSSGGMMGLPRTMEPDVIHMYSSSPPPLDDAAEEDDDEFGDFGGFLGVASSISFTEFESPKGFSPAHPTDTSPPVHFSDMTSAGITPDFTHGGPGRGQSSYQDLRDPSCSHIDSEGIGMPAAQAERADVGWTEARVHGEVMVVEVLTNGFTADEAPSSSAAIGPKRRGPATKPTQDFPIASFVTDPPQADKPHHCSQVPDTEEHEHVNGLHKGRQLAEELMEFHSETRLAETCLDRNGVGDEMHSAGSVCPAVDPRGMSNGARRSYIGEESEPSDSASWTTHLNSHQGPAVAENGIEWPKERDISPYCGTGADGLMSGEEQGMKNESGPGAVSASVSDDFASFCQAVSPDGLEDFGDFSTVGFDAPPPPSDLIHDDEGFGGFSQTVPETQGRFADFSAGPWREPTDKGESMGFDTPNEGENEQKEGEDSQGDFTAFPGSDSFADFSSASVEVDPELVGGWNAFGEPMDNGRAREHSWAAFREDPSSVHLDESEKKSWDVAVAAPPPGSPEISRRDSVSTSLASRLEWLFRASFPEVQVLKAGEEILSLQDLLELPESKEEQSSPSQRELRGVWWQLQDIHDAFGLKYQWCGSHSNRTLLCCLGIDTRNIQETLPPVQFDWSSSGLTNPLDGTSLRRAASSRAGDKNARHYRQSSFS</sequence>
<organism evidence="3 4">
    <name type="scientific">Albula glossodonta</name>
    <name type="common">roundjaw bonefish</name>
    <dbReference type="NCBI Taxonomy" id="121402"/>
    <lineage>
        <taxon>Eukaryota</taxon>
        <taxon>Metazoa</taxon>
        <taxon>Chordata</taxon>
        <taxon>Craniata</taxon>
        <taxon>Vertebrata</taxon>
        <taxon>Euteleostomi</taxon>
        <taxon>Actinopterygii</taxon>
        <taxon>Neopterygii</taxon>
        <taxon>Teleostei</taxon>
        <taxon>Albuliformes</taxon>
        <taxon>Albulidae</taxon>
        <taxon>Albula</taxon>
    </lineage>
</organism>
<dbReference type="GO" id="GO:0032588">
    <property type="term" value="C:trans-Golgi network membrane"/>
    <property type="evidence" value="ECO:0007669"/>
    <property type="project" value="InterPro"/>
</dbReference>
<feature type="region of interest" description="Disordered" evidence="1">
    <location>
        <begin position="275"/>
        <end position="298"/>
    </location>
</feature>
<proteinExistence type="predicted"/>
<dbReference type="InterPro" id="IPR046359">
    <property type="entry name" value="Aftin-like"/>
</dbReference>
<dbReference type="PANTHER" id="PTHR16156:SF10">
    <property type="entry name" value="AFTIPHILIN-RELATED"/>
    <property type="match status" value="1"/>
</dbReference>
<dbReference type="OrthoDB" id="5917212at2759"/>
<comment type="caution">
    <text evidence="3">The sequence shown here is derived from an EMBL/GenBank/DDBJ whole genome shotgun (WGS) entry which is preliminary data.</text>
</comment>
<evidence type="ECO:0000259" key="2">
    <source>
        <dbReference type="Pfam" id="PF15045"/>
    </source>
</evidence>
<feature type="region of interest" description="Disordered" evidence="1">
    <location>
        <begin position="96"/>
        <end position="115"/>
    </location>
</feature>